<dbReference type="InterPro" id="IPR050640">
    <property type="entry name" value="Bact_2-comp_sensor_kinase"/>
</dbReference>
<dbReference type="STRING" id="247633.GP2143_05810"/>
<feature type="coiled-coil region" evidence="1">
    <location>
        <begin position="147"/>
        <end position="174"/>
    </location>
</feature>
<dbReference type="Gene3D" id="3.30.565.10">
    <property type="entry name" value="Histidine kinase-like ATPase, C-terminal domain"/>
    <property type="match status" value="1"/>
</dbReference>
<keyword evidence="5" id="KW-0808">Transferase</keyword>
<dbReference type="Pfam" id="PF02518">
    <property type="entry name" value="HATPase_c"/>
    <property type="match status" value="1"/>
</dbReference>
<evidence type="ECO:0000259" key="3">
    <source>
        <dbReference type="Pfam" id="PF02518"/>
    </source>
</evidence>
<dbReference type="SUPFAM" id="SSF55874">
    <property type="entry name" value="ATPase domain of HSP90 chaperone/DNA topoisomerase II/histidine kinase"/>
    <property type="match status" value="1"/>
</dbReference>
<evidence type="ECO:0000256" key="2">
    <source>
        <dbReference type="SAM" id="Phobius"/>
    </source>
</evidence>
<comment type="caution">
    <text evidence="5">The sequence shown here is derived from an EMBL/GenBank/DDBJ whole genome shotgun (WGS) entry which is preliminary data.</text>
</comment>
<keyword evidence="2" id="KW-0472">Membrane</keyword>
<dbReference type="GO" id="GO:0000155">
    <property type="term" value="F:phosphorelay sensor kinase activity"/>
    <property type="evidence" value="ECO:0007669"/>
    <property type="project" value="InterPro"/>
</dbReference>
<keyword evidence="1" id="KW-0175">Coiled coil</keyword>
<feature type="transmembrane region" description="Helical" evidence="2">
    <location>
        <begin position="37"/>
        <end position="57"/>
    </location>
</feature>
<accession>A0YBL2</accession>
<dbReference type="InterPro" id="IPR036890">
    <property type="entry name" value="HATPase_C_sf"/>
</dbReference>
<keyword evidence="5" id="KW-0418">Kinase</keyword>
<dbReference type="EMBL" id="AAVT01000002">
    <property type="protein sequence ID" value="EAW31942.1"/>
    <property type="molecule type" value="Genomic_DNA"/>
</dbReference>
<feature type="transmembrane region" description="Helical" evidence="2">
    <location>
        <begin position="110"/>
        <end position="127"/>
    </location>
</feature>
<protein>
    <submittedName>
        <fullName evidence="5">Sensor histidine kinase</fullName>
    </submittedName>
</protein>
<evidence type="ECO:0000313" key="6">
    <source>
        <dbReference type="Proteomes" id="UP000004931"/>
    </source>
</evidence>
<evidence type="ECO:0000256" key="1">
    <source>
        <dbReference type="SAM" id="Coils"/>
    </source>
</evidence>
<dbReference type="AlphaFoldDB" id="A0YBL2"/>
<reference evidence="5 6" key="1">
    <citation type="journal article" date="2010" name="J. Bacteriol.">
        <title>Genome sequence of the oligotrophic marine Gammaproteobacterium HTCC2143, isolated from the Oregon Coast.</title>
        <authorList>
            <person name="Oh H.M."/>
            <person name="Kang I."/>
            <person name="Ferriera S."/>
            <person name="Giovannoni S.J."/>
            <person name="Cho J.C."/>
        </authorList>
    </citation>
    <scope>NUCLEOTIDE SEQUENCE [LARGE SCALE GENOMIC DNA]</scope>
    <source>
        <strain evidence="5 6">HTCC2143</strain>
    </source>
</reference>
<dbReference type="PANTHER" id="PTHR34220:SF7">
    <property type="entry name" value="SENSOR HISTIDINE KINASE YPDA"/>
    <property type="match status" value="1"/>
</dbReference>
<keyword evidence="2" id="KW-1133">Transmembrane helix</keyword>
<feature type="transmembrane region" description="Helical" evidence="2">
    <location>
        <begin position="9"/>
        <end position="31"/>
    </location>
</feature>
<dbReference type="Proteomes" id="UP000004931">
    <property type="component" value="Unassembled WGS sequence"/>
</dbReference>
<dbReference type="eggNOG" id="COG2972">
    <property type="taxonomic scope" value="Bacteria"/>
</dbReference>
<evidence type="ECO:0000259" key="4">
    <source>
        <dbReference type="Pfam" id="PF06580"/>
    </source>
</evidence>
<dbReference type="PANTHER" id="PTHR34220">
    <property type="entry name" value="SENSOR HISTIDINE KINASE YPDA"/>
    <property type="match status" value="1"/>
</dbReference>
<evidence type="ECO:0000313" key="5">
    <source>
        <dbReference type="EMBL" id="EAW31942.1"/>
    </source>
</evidence>
<dbReference type="GO" id="GO:0016020">
    <property type="term" value="C:membrane"/>
    <property type="evidence" value="ECO:0007669"/>
    <property type="project" value="InterPro"/>
</dbReference>
<dbReference type="Pfam" id="PF06580">
    <property type="entry name" value="His_kinase"/>
    <property type="match status" value="1"/>
</dbReference>
<keyword evidence="2" id="KW-0812">Transmembrane</keyword>
<dbReference type="InterPro" id="IPR010559">
    <property type="entry name" value="Sig_transdc_His_kin_internal"/>
</dbReference>
<proteinExistence type="predicted"/>
<gene>
    <name evidence="5" type="ORF">GP2143_05810</name>
</gene>
<dbReference type="InterPro" id="IPR003594">
    <property type="entry name" value="HATPase_dom"/>
</dbReference>
<name>A0YBL2_9GAMM</name>
<feature type="domain" description="Signal transduction histidine kinase internal region" evidence="4">
    <location>
        <begin position="166"/>
        <end position="246"/>
    </location>
</feature>
<sequence>MYSESNYKFWWFQLLGWFGLATVTFLSITAWADDIELAHVAHTLLQSFLGLIISTPLRSIYDRIWPLSIVRRFAISAVMVIFSSALWTAIRLETFMWMSGERGLWSDFGDWYFASFFVFLCWTALYYSSKYYLLQQFEHDQLLAAGARARKEQIKRFRAEAAAKEAELKMLRYQLNPHFLFNTLNAIKALVVLDDGAKAQKMIQHLSEFLRYSLDNDSVDDVTLAQEVEALMLYLDIEKTRFGNRLKLDFDLCDDSLPALLPGLILQPLIENSLKYAIAPSEGGGTIRVASTIREGRLHLELSDTGAGFQGVDLVSKMSSGRGVGLRNTLERLEIHYDHNYSFDVSDNVPSGVIISITIPLTFSEKNAQTTTYMDA</sequence>
<organism evidence="5 6">
    <name type="scientific">marine gamma proteobacterium HTCC2143</name>
    <dbReference type="NCBI Taxonomy" id="247633"/>
    <lineage>
        <taxon>Bacteria</taxon>
        <taxon>Pseudomonadati</taxon>
        <taxon>Pseudomonadota</taxon>
        <taxon>Gammaproteobacteria</taxon>
        <taxon>Cellvibrionales</taxon>
        <taxon>Spongiibacteraceae</taxon>
        <taxon>BD1-7 clade</taxon>
    </lineage>
</organism>
<feature type="domain" description="Histidine kinase/HSP90-like ATPase" evidence="3">
    <location>
        <begin position="264"/>
        <end position="362"/>
    </location>
</feature>
<feature type="transmembrane region" description="Helical" evidence="2">
    <location>
        <begin position="69"/>
        <end position="90"/>
    </location>
</feature>
<keyword evidence="6" id="KW-1185">Reference proteome</keyword>